<dbReference type="PANTHER" id="PTHR24221">
    <property type="entry name" value="ATP-BINDING CASSETTE SUB-FAMILY B"/>
    <property type="match status" value="1"/>
</dbReference>
<dbReference type="KEGG" id="rtg:NCTC13098_00837"/>
<feature type="transmembrane region" description="Helical" evidence="9">
    <location>
        <begin position="25"/>
        <end position="47"/>
    </location>
</feature>
<feature type="transmembrane region" description="Helical" evidence="9">
    <location>
        <begin position="162"/>
        <end position="179"/>
    </location>
</feature>
<dbReference type="GO" id="GO:0030256">
    <property type="term" value="C:type I protein secretion system complex"/>
    <property type="evidence" value="ECO:0007669"/>
    <property type="project" value="InterPro"/>
</dbReference>
<dbReference type="FunFam" id="3.40.50.300:FF:001444">
    <property type="entry name" value="ABC transporter ATP-binding protein"/>
    <property type="match status" value="1"/>
</dbReference>
<sequence length="600" mass="64332">MSETQVPQAGRQEILAALATCRRGLWCVALFTAAINILMLSPALYMLQVYDRVLPSGNLMTLTMLTLMIVGLLLFLGLMEWVRSGLVIRLGAQLDMRLNARVFDAAFGTNLKTGNVLAGQALNDLTSLRQFATGSALFAFFDAPWFPLYLLVVYLLHPWLGLLATLGAALLLALAWLNLRLSQPLLERAGKVALHASQRANGQLRQAEAIEAMGMLQTLRQRWRCRHAEFLHLQSRGSERMALITSLTRTLRLALQSLMLGCGALLAVNGDITSGMMIAGSILIGRVLGPIDQLIGSWKQWLAAREAWQRLQVLLAANPPQPERLPLPAPQGHLRVEQLTITAPGGRQPILMQLQFSLAAGTVLGVIGASGSGKTQLMKQLVGVQKPLSGSVRLDDAEIHQWDKTALGPHIGYLPQDIQLFAGTLAENIARFGEVDADSVVLAAQMAGIHALILRLPQGYDTVLGEGGSGLSGGQRQRVALARALYGLPALVVLDEPNANLDKEGEAALQQAILTLKEKGKSVVLVTHKPAILAITDRLLVLAGGRMQHEGPSAEVLKKLPGMSGAPTSGAVTPIGAGRHGGFNVGYTTVQPRARAEGKS</sequence>
<feature type="transmembrane region" description="Helical" evidence="9">
    <location>
        <begin position="59"/>
        <end position="79"/>
    </location>
</feature>
<accession>A0A3P8M169</accession>
<dbReference type="Proteomes" id="UP000274346">
    <property type="component" value="Chromosome"/>
</dbReference>
<evidence type="ECO:0000256" key="7">
    <source>
        <dbReference type="ARBA" id="ARBA00022989"/>
    </source>
</evidence>
<dbReference type="InterPro" id="IPR003593">
    <property type="entry name" value="AAA+_ATPase"/>
</dbReference>
<dbReference type="Pfam" id="PF00005">
    <property type="entry name" value="ABC_tran"/>
    <property type="match status" value="1"/>
</dbReference>
<dbReference type="FunFam" id="1.20.1560.10:FF:000109">
    <property type="entry name" value="Alkaline protease secretion ATP-binding protein aprD"/>
    <property type="match status" value="1"/>
</dbReference>
<evidence type="ECO:0000256" key="9">
    <source>
        <dbReference type="SAM" id="Phobius"/>
    </source>
</evidence>
<dbReference type="GO" id="GO:0005524">
    <property type="term" value="F:ATP binding"/>
    <property type="evidence" value="ECO:0007669"/>
    <property type="project" value="UniProtKB-KW"/>
</dbReference>
<dbReference type="SMART" id="SM00382">
    <property type="entry name" value="AAA"/>
    <property type="match status" value="1"/>
</dbReference>
<dbReference type="SUPFAM" id="SSF90123">
    <property type="entry name" value="ABC transporter transmembrane region"/>
    <property type="match status" value="1"/>
</dbReference>
<keyword evidence="6 12" id="KW-0067">ATP-binding</keyword>
<keyword evidence="3" id="KW-1003">Cell membrane</keyword>
<dbReference type="Gene3D" id="3.40.50.300">
    <property type="entry name" value="P-loop containing nucleotide triphosphate hydrolases"/>
    <property type="match status" value="1"/>
</dbReference>
<comment type="subcellular location">
    <subcellularLocation>
        <location evidence="1">Cell membrane</location>
        <topology evidence="1">Multi-pass membrane protein</topology>
    </subcellularLocation>
</comment>
<dbReference type="InterPro" id="IPR003439">
    <property type="entry name" value="ABC_transporter-like_ATP-bd"/>
</dbReference>
<evidence type="ECO:0000256" key="8">
    <source>
        <dbReference type="ARBA" id="ARBA00023136"/>
    </source>
</evidence>
<evidence type="ECO:0000313" key="12">
    <source>
        <dbReference type="EMBL" id="VDR24543.1"/>
    </source>
</evidence>
<dbReference type="PANTHER" id="PTHR24221:SF248">
    <property type="entry name" value="ABC TRANSPORTER TRANSMEMBRANE REGION"/>
    <property type="match status" value="1"/>
</dbReference>
<reference evidence="12 13" key="1">
    <citation type="submission" date="2018-12" db="EMBL/GenBank/DDBJ databases">
        <authorList>
            <consortium name="Pathogen Informatics"/>
        </authorList>
    </citation>
    <scope>NUCLEOTIDE SEQUENCE [LARGE SCALE GENOMIC DNA]</scope>
    <source>
        <strain evidence="12 13">NCTC13098</strain>
    </source>
</reference>
<keyword evidence="2" id="KW-0813">Transport</keyword>
<dbReference type="InterPro" id="IPR010128">
    <property type="entry name" value="ATPase_T1SS_PrtD-like"/>
</dbReference>
<evidence type="ECO:0000256" key="1">
    <source>
        <dbReference type="ARBA" id="ARBA00004651"/>
    </source>
</evidence>
<proteinExistence type="predicted"/>
<dbReference type="PROSITE" id="PS50929">
    <property type="entry name" value="ABC_TM1F"/>
    <property type="match status" value="1"/>
</dbReference>
<dbReference type="InterPro" id="IPR017871">
    <property type="entry name" value="ABC_transporter-like_CS"/>
</dbReference>
<keyword evidence="5" id="KW-0547">Nucleotide-binding</keyword>
<organism evidence="12 13">
    <name type="scientific">Raoultella terrigena</name>
    <name type="common">Klebsiella terrigena</name>
    <dbReference type="NCBI Taxonomy" id="577"/>
    <lineage>
        <taxon>Bacteria</taxon>
        <taxon>Pseudomonadati</taxon>
        <taxon>Pseudomonadota</taxon>
        <taxon>Gammaproteobacteria</taxon>
        <taxon>Enterobacterales</taxon>
        <taxon>Enterobacteriaceae</taxon>
        <taxon>Klebsiella/Raoultella group</taxon>
        <taxon>Raoultella</taxon>
    </lineage>
</organism>
<dbReference type="SUPFAM" id="SSF52540">
    <property type="entry name" value="P-loop containing nucleoside triphosphate hydrolases"/>
    <property type="match status" value="1"/>
</dbReference>
<evidence type="ECO:0000256" key="4">
    <source>
        <dbReference type="ARBA" id="ARBA00022692"/>
    </source>
</evidence>
<name>A0A3P8M169_RAOTE</name>
<dbReference type="NCBIfam" id="TIGR01842">
    <property type="entry name" value="type_I_sec_PrtD"/>
    <property type="match status" value="1"/>
</dbReference>
<dbReference type="EMBL" id="LR131271">
    <property type="protein sequence ID" value="VDR24543.1"/>
    <property type="molecule type" value="Genomic_DNA"/>
</dbReference>
<dbReference type="GO" id="GO:0005886">
    <property type="term" value="C:plasma membrane"/>
    <property type="evidence" value="ECO:0007669"/>
    <property type="project" value="UniProtKB-SubCell"/>
</dbReference>
<dbReference type="PROSITE" id="PS00211">
    <property type="entry name" value="ABC_TRANSPORTER_1"/>
    <property type="match status" value="1"/>
</dbReference>
<dbReference type="AlphaFoldDB" id="A0A3P8M169"/>
<dbReference type="InterPro" id="IPR039421">
    <property type="entry name" value="Type_1_exporter"/>
</dbReference>
<dbReference type="GO" id="GO:0034040">
    <property type="term" value="F:ATPase-coupled lipid transmembrane transporter activity"/>
    <property type="evidence" value="ECO:0007669"/>
    <property type="project" value="TreeGrafter"/>
</dbReference>
<dbReference type="GO" id="GO:0140359">
    <property type="term" value="F:ABC-type transporter activity"/>
    <property type="evidence" value="ECO:0007669"/>
    <property type="project" value="InterPro"/>
</dbReference>
<dbReference type="Pfam" id="PF00664">
    <property type="entry name" value="ABC_membrane"/>
    <property type="match status" value="1"/>
</dbReference>
<keyword evidence="8 9" id="KW-0472">Membrane</keyword>
<protein>
    <submittedName>
        <fullName evidence="12">Type I secretion system ATP-binding protein PrsD</fullName>
    </submittedName>
</protein>
<evidence type="ECO:0000256" key="6">
    <source>
        <dbReference type="ARBA" id="ARBA00022840"/>
    </source>
</evidence>
<dbReference type="InterPro" id="IPR027417">
    <property type="entry name" value="P-loop_NTPase"/>
</dbReference>
<evidence type="ECO:0000256" key="3">
    <source>
        <dbReference type="ARBA" id="ARBA00022475"/>
    </source>
</evidence>
<dbReference type="InterPro" id="IPR036640">
    <property type="entry name" value="ABC1_TM_sf"/>
</dbReference>
<evidence type="ECO:0000259" key="10">
    <source>
        <dbReference type="PROSITE" id="PS50893"/>
    </source>
</evidence>
<evidence type="ECO:0000259" key="11">
    <source>
        <dbReference type="PROSITE" id="PS50929"/>
    </source>
</evidence>
<evidence type="ECO:0000256" key="2">
    <source>
        <dbReference type="ARBA" id="ARBA00022448"/>
    </source>
</evidence>
<keyword evidence="7 9" id="KW-1133">Transmembrane helix</keyword>
<dbReference type="InterPro" id="IPR011527">
    <property type="entry name" value="ABC1_TM_dom"/>
</dbReference>
<dbReference type="PROSITE" id="PS50893">
    <property type="entry name" value="ABC_TRANSPORTER_2"/>
    <property type="match status" value="1"/>
</dbReference>
<evidence type="ECO:0000256" key="5">
    <source>
        <dbReference type="ARBA" id="ARBA00022741"/>
    </source>
</evidence>
<dbReference type="GO" id="GO:0030253">
    <property type="term" value="P:protein secretion by the type I secretion system"/>
    <property type="evidence" value="ECO:0007669"/>
    <property type="project" value="InterPro"/>
</dbReference>
<feature type="domain" description="ABC transmembrane type-1" evidence="11">
    <location>
        <begin position="28"/>
        <end position="303"/>
    </location>
</feature>
<feature type="transmembrane region" description="Helical" evidence="9">
    <location>
        <begin position="136"/>
        <end position="156"/>
    </location>
</feature>
<dbReference type="Gene3D" id="1.20.1560.10">
    <property type="entry name" value="ABC transporter type 1, transmembrane domain"/>
    <property type="match status" value="1"/>
</dbReference>
<gene>
    <name evidence="12" type="primary">prsD</name>
    <name evidence="12" type="ORF">NCTC13098_00837</name>
</gene>
<evidence type="ECO:0000313" key="13">
    <source>
        <dbReference type="Proteomes" id="UP000274346"/>
    </source>
</evidence>
<keyword evidence="4 9" id="KW-0812">Transmembrane</keyword>
<feature type="domain" description="ABC transporter" evidence="10">
    <location>
        <begin position="334"/>
        <end position="569"/>
    </location>
</feature>
<dbReference type="GO" id="GO:0016887">
    <property type="term" value="F:ATP hydrolysis activity"/>
    <property type="evidence" value="ECO:0007669"/>
    <property type="project" value="InterPro"/>
</dbReference>